<proteinExistence type="predicted"/>
<reference evidence="2" key="1">
    <citation type="submission" date="2013-01" db="EMBL/GenBank/DDBJ databases">
        <title>Draft Genome Sequence of a Mulberry Tree, Morus notabilis C.K. Schneid.</title>
        <authorList>
            <person name="He N."/>
            <person name="Zhao S."/>
        </authorList>
    </citation>
    <scope>NUCLEOTIDE SEQUENCE</scope>
</reference>
<gene>
    <name evidence="1" type="ORF">L484_020987</name>
</gene>
<dbReference type="Proteomes" id="UP000030645">
    <property type="component" value="Unassembled WGS sequence"/>
</dbReference>
<organism evidence="1 2">
    <name type="scientific">Morus notabilis</name>
    <dbReference type="NCBI Taxonomy" id="981085"/>
    <lineage>
        <taxon>Eukaryota</taxon>
        <taxon>Viridiplantae</taxon>
        <taxon>Streptophyta</taxon>
        <taxon>Embryophyta</taxon>
        <taxon>Tracheophyta</taxon>
        <taxon>Spermatophyta</taxon>
        <taxon>Magnoliopsida</taxon>
        <taxon>eudicotyledons</taxon>
        <taxon>Gunneridae</taxon>
        <taxon>Pentapetalae</taxon>
        <taxon>rosids</taxon>
        <taxon>fabids</taxon>
        <taxon>Rosales</taxon>
        <taxon>Moraceae</taxon>
        <taxon>Moreae</taxon>
        <taxon>Morus</taxon>
    </lineage>
</organism>
<evidence type="ECO:0000313" key="1">
    <source>
        <dbReference type="EMBL" id="EXB38066.1"/>
    </source>
</evidence>
<accession>W9QIM3</accession>
<keyword evidence="2" id="KW-1185">Reference proteome</keyword>
<sequence length="76" mass="8624">MHDFMHCPESDPSEKGKILHLTEDRRGDYSHGGRLQQQLEEAALPFGCRVKPEMADLASGARQLLTLALLREWYTA</sequence>
<dbReference type="AlphaFoldDB" id="W9QIM3"/>
<dbReference type="EMBL" id="KE343679">
    <property type="protein sequence ID" value="EXB38066.1"/>
    <property type="molecule type" value="Genomic_DNA"/>
</dbReference>
<protein>
    <submittedName>
        <fullName evidence="1">Uncharacterized protein</fullName>
    </submittedName>
</protein>
<name>W9QIM3_9ROSA</name>
<evidence type="ECO:0000313" key="2">
    <source>
        <dbReference type="Proteomes" id="UP000030645"/>
    </source>
</evidence>